<proteinExistence type="predicted"/>
<accession>A0A919DVA3</accession>
<keyword evidence="2" id="KW-1185">Reference proteome</keyword>
<dbReference type="Pfam" id="PF10604">
    <property type="entry name" value="Polyketide_cyc2"/>
    <property type="match status" value="1"/>
</dbReference>
<evidence type="ECO:0000313" key="2">
    <source>
        <dbReference type="Proteomes" id="UP000630718"/>
    </source>
</evidence>
<dbReference type="EMBL" id="BNBI01000001">
    <property type="protein sequence ID" value="GHE82694.1"/>
    <property type="molecule type" value="Genomic_DNA"/>
</dbReference>
<reference evidence="1" key="1">
    <citation type="journal article" date="2014" name="Int. J. Syst. Evol. Microbiol.">
        <title>Complete genome sequence of Corynebacterium casei LMG S-19264T (=DSM 44701T), isolated from a smear-ripened cheese.</title>
        <authorList>
            <consortium name="US DOE Joint Genome Institute (JGI-PGF)"/>
            <person name="Walter F."/>
            <person name="Albersmeier A."/>
            <person name="Kalinowski J."/>
            <person name="Ruckert C."/>
        </authorList>
    </citation>
    <scope>NUCLEOTIDE SEQUENCE</scope>
    <source>
        <strain evidence="1">JCM 4477</strain>
    </source>
</reference>
<dbReference type="InterPro" id="IPR023393">
    <property type="entry name" value="START-like_dom_sf"/>
</dbReference>
<name>A0A919DVA3_9ACTN</name>
<dbReference type="CDD" id="cd07821">
    <property type="entry name" value="PYR_PYL_RCAR_like"/>
    <property type="match status" value="1"/>
</dbReference>
<dbReference type="InterPro" id="IPR019587">
    <property type="entry name" value="Polyketide_cyclase/dehydratase"/>
</dbReference>
<dbReference type="RefSeq" id="WP_190202058.1">
    <property type="nucleotide sequence ID" value="NZ_BNBI01000001.1"/>
</dbReference>
<organism evidence="1 2">
    <name type="scientific">Streptomyces fumanus</name>
    <dbReference type="NCBI Taxonomy" id="67302"/>
    <lineage>
        <taxon>Bacteria</taxon>
        <taxon>Bacillati</taxon>
        <taxon>Actinomycetota</taxon>
        <taxon>Actinomycetes</taxon>
        <taxon>Kitasatosporales</taxon>
        <taxon>Streptomycetaceae</taxon>
        <taxon>Streptomyces</taxon>
    </lineage>
</organism>
<dbReference type="AlphaFoldDB" id="A0A919DVA3"/>
<evidence type="ECO:0008006" key="3">
    <source>
        <dbReference type="Google" id="ProtNLM"/>
    </source>
</evidence>
<gene>
    <name evidence="1" type="ORF">GCM10018772_01090</name>
</gene>
<dbReference type="Proteomes" id="UP000630718">
    <property type="component" value="Unassembled WGS sequence"/>
</dbReference>
<dbReference type="SUPFAM" id="SSF55961">
    <property type="entry name" value="Bet v1-like"/>
    <property type="match status" value="1"/>
</dbReference>
<dbReference type="Gene3D" id="3.30.530.20">
    <property type="match status" value="1"/>
</dbReference>
<protein>
    <recommendedName>
        <fullName evidence="3">SRPBCC family protein</fullName>
    </recommendedName>
</protein>
<reference evidence="1" key="2">
    <citation type="submission" date="2020-09" db="EMBL/GenBank/DDBJ databases">
        <authorList>
            <person name="Sun Q."/>
            <person name="Ohkuma M."/>
        </authorList>
    </citation>
    <scope>NUCLEOTIDE SEQUENCE</scope>
    <source>
        <strain evidence="1">JCM 4477</strain>
    </source>
</reference>
<comment type="caution">
    <text evidence="1">The sequence shown here is derived from an EMBL/GenBank/DDBJ whole genome shotgun (WGS) entry which is preliminary data.</text>
</comment>
<sequence length="138" mass="15052">MEARAHRAIDRSADSVWADVADFAAIASWHPAITDSGPGPGPATRQLRTSDGHSITEHLLVNDSEARIQEYVLVSHPFPVTDYRARIEVRPTGTQRCEVHWSASFRPTAGDGGAERAMFENEIFRPGLDALAEGTALD</sequence>
<dbReference type="PANTHER" id="PTHR39332">
    <property type="entry name" value="BLL4707 PROTEIN"/>
    <property type="match status" value="1"/>
</dbReference>
<evidence type="ECO:0000313" key="1">
    <source>
        <dbReference type="EMBL" id="GHE82694.1"/>
    </source>
</evidence>
<dbReference type="PANTHER" id="PTHR39332:SF7">
    <property type="entry name" value="SRPBCC FAMILY PROTEIN"/>
    <property type="match status" value="1"/>
</dbReference>